<evidence type="ECO:0000259" key="1">
    <source>
        <dbReference type="Pfam" id="PF01522"/>
    </source>
</evidence>
<dbReference type="PANTHER" id="PTHR43123:SF4">
    <property type="entry name" value="POLYSACCHARIDE DEACETYLASE"/>
    <property type="match status" value="1"/>
</dbReference>
<dbReference type="GO" id="GO:0016810">
    <property type="term" value="F:hydrolase activity, acting on carbon-nitrogen (but not peptide) bonds"/>
    <property type="evidence" value="ECO:0007669"/>
    <property type="project" value="InterPro"/>
</dbReference>
<accession>A0A2A2TFG2</accession>
<protein>
    <submittedName>
        <fullName evidence="2">Polysaccharide deacetylase</fullName>
    </submittedName>
</protein>
<dbReference type="Pfam" id="PF01522">
    <property type="entry name" value="Polysacc_deac_1"/>
    <property type="match status" value="1"/>
</dbReference>
<dbReference type="GO" id="GO:0005975">
    <property type="term" value="P:carbohydrate metabolic process"/>
    <property type="evidence" value="ECO:0007669"/>
    <property type="project" value="InterPro"/>
</dbReference>
<comment type="caution">
    <text evidence="2">The sequence shown here is derived from an EMBL/GenBank/DDBJ whole genome shotgun (WGS) entry which is preliminary data.</text>
</comment>
<organism evidence="2 3">
    <name type="scientific">Brunnivagina elsteri CCALA 953</name>
    <dbReference type="NCBI Taxonomy" id="987040"/>
    <lineage>
        <taxon>Bacteria</taxon>
        <taxon>Bacillati</taxon>
        <taxon>Cyanobacteriota</taxon>
        <taxon>Cyanophyceae</taxon>
        <taxon>Nostocales</taxon>
        <taxon>Calotrichaceae</taxon>
        <taxon>Brunnivagina</taxon>
    </lineage>
</organism>
<dbReference type="SUPFAM" id="SSF88713">
    <property type="entry name" value="Glycoside hydrolase/deacetylase"/>
    <property type="match status" value="1"/>
</dbReference>
<dbReference type="Gene3D" id="3.20.20.370">
    <property type="entry name" value="Glycoside hydrolase/deacetylase"/>
    <property type="match status" value="1"/>
</dbReference>
<gene>
    <name evidence="2" type="ORF">CK510_20850</name>
</gene>
<dbReference type="Proteomes" id="UP000218238">
    <property type="component" value="Unassembled WGS sequence"/>
</dbReference>
<evidence type="ECO:0000313" key="3">
    <source>
        <dbReference type="Proteomes" id="UP000218238"/>
    </source>
</evidence>
<feature type="domain" description="NodB homology" evidence="1">
    <location>
        <begin position="69"/>
        <end position="179"/>
    </location>
</feature>
<dbReference type="InterPro" id="IPR011330">
    <property type="entry name" value="Glyco_hydro/deAcase_b/a-brl"/>
</dbReference>
<dbReference type="CDD" id="cd10979">
    <property type="entry name" value="CE4_PuuE_like"/>
    <property type="match status" value="1"/>
</dbReference>
<proteinExistence type="predicted"/>
<dbReference type="EMBL" id="NTFS01000276">
    <property type="protein sequence ID" value="PAX52159.1"/>
    <property type="molecule type" value="Genomic_DNA"/>
</dbReference>
<name>A0A2A2TFG2_9CYAN</name>
<dbReference type="InterPro" id="IPR002509">
    <property type="entry name" value="NODB_dom"/>
</dbReference>
<sequence>MHPPSFQPISKRPILKLPNCNTSSTLSSASRIAVWVVMNVEHFTFGKLGTAIQPHLNSQPEIANYGWRDYGNRVGIWRLFELFAELEIPVTAAVNGEICSLYPEIMDGIQDYGWEVMAHGINNSTGHSEMDCLTEAATIDKTLELLKQATGKLPKGWLTPGFSITESTFELLHAAGIVYTADWVNDDQPYWYPLNNDNKILAIPYTIEANDISLCLSNRFSGEEFSQAISDQFDQLWLDGESNPRVMAIGLHPFIVGQPLRMKYLKKCLLHIKNQPNTWLTTGEKIYNLMLDNS</sequence>
<keyword evidence="3" id="KW-1185">Reference proteome</keyword>
<evidence type="ECO:0000313" key="2">
    <source>
        <dbReference type="EMBL" id="PAX52159.1"/>
    </source>
</evidence>
<dbReference type="AlphaFoldDB" id="A0A2A2TFG2"/>
<dbReference type="OrthoDB" id="9784220at2"/>
<reference evidence="2 3" key="1">
    <citation type="submission" date="2017-08" db="EMBL/GenBank/DDBJ databases">
        <title>Draft genome sequence of filamentous cyanobacterium Calothrix elsteri CCALA 953.</title>
        <authorList>
            <person name="Gagunashvili A.N."/>
            <person name="Elster J."/>
            <person name="Andresson O.S."/>
        </authorList>
    </citation>
    <scope>NUCLEOTIDE SEQUENCE [LARGE SCALE GENOMIC DNA]</scope>
    <source>
        <strain evidence="2 3">CCALA 953</strain>
    </source>
</reference>
<dbReference type="PANTHER" id="PTHR43123">
    <property type="entry name" value="POLYSACCHARIDE DEACETYLASE-RELATED"/>
    <property type="match status" value="1"/>
</dbReference>